<keyword evidence="8" id="KW-1185">Reference proteome</keyword>
<comment type="subunit">
    <text evidence="4">Heterodimer of an alpha and a beta subunit.</text>
</comment>
<dbReference type="PRINTS" id="PR01798">
    <property type="entry name" value="SCOASYNTHASE"/>
</dbReference>
<dbReference type="EC" id="6.2.1.5" evidence="4"/>
<dbReference type="InterPro" id="IPR005810">
    <property type="entry name" value="CoA_lig_alpha"/>
</dbReference>
<dbReference type="InterPro" id="IPR003781">
    <property type="entry name" value="CoA-bd"/>
</dbReference>
<protein>
    <recommendedName>
        <fullName evidence="4">Succinate--CoA ligase [ADP-forming] subunit alpha, mitochondrial</fullName>
        <ecNumber evidence="4">6.2.1.5</ecNumber>
    </recommendedName>
    <alternativeName>
        <fullName evidence="4">Succinyl-CoA synthetase subunit alpha</fullName>
        <shortName evidence="4">SCS-alpha</shortName>
    </alternativeName>
</protein>
<dbReference type="Gene3D" id="3.40.50.261">
    <property type="entry name" value="Succinyl-CoA synthetase domains"/>
    <property type="match status" value="1"/>
</dbReference>
<evidence type="ECO:0000256" key="1">
    <source>
        <dbReference type="ARBA" id="ARBA00022532"/>
    </source>
</evidence>
<comment type="caution">
    <text evidence="7">The sequence shown here is derived from an EMBL/GenBank/DDBJ whole genome shotgun (WGS) entry which is preliminary data.</text>
</comment>
<dbReference type="PROSITE" id="PS01216">
    <property type="entry name" value="SUCCINYL_COA_LIG_1"/>
    <property type="match status" value="1"/>
</dbReference>
<dbReference type="PANTHER" id="PTHR11117">
    <property type="entry name" value="SUCCINYL-COA LIGASE SUBUNIT ALPHA"/>
    <property type="match status" value="1"/>
</dbReference>
<feature type="binding site" evidence="4">
    <location>
        <position position="87"/>
    </location>
    <ligand>
        <name>CoA</name>
        <dbReference type="ChEBI" id="CHEBI:57287"/>
    </ligand>
</feature>
<evidence type="ECO:0000256" key="5">
    <source>
        <dbReference type="PIRSR" id="PIRSR001553-1"/>
    </source>
</evidence>
<dbReference type="NCBIfam" id="NF004230">
    <property type="entry name" value="PRK05678.1"/>
    <property type="match status" value="1"/>
</dbReference>
<evidence type="ECO:0000256" key="2">
    <source>
        <dbReference type="ARBA" id="ARBA00022598"/>
    </source>
</evidence>
<feature type="binding site" evidence="4">
    <location>
        <begin position="140"/>
        <end position="142"/>
    </location>
    <ligand>
        <name>CoA</name>
        <dbReference type="ChEBI" id="CHEBI:57287"/>
    </ligand>
</feature>
<keyword evidence="3 4" id="KW-0547">Nucleotide-binding</keyword>
<dbReference type="AlphaFoldDB" id="A0AAV5RRJ4"/>
<keyword evidence="2 4" id="KW-0436">Ligase</keyword>
<dbReference type="GO" id="GO:0004775">
    <property type="term" value="F:succinate-CoA ligase (ADP-forming) activity"/>
    <property type="evidence" value="ECO:0007669"/>
    <property type="project" value="UniProtKB-UniRule"/>
</dbReference>
<organism evidence="7 8">
    <name type="scientific">Maudiozyma humilis</name>
    <name type="common">Sour dough yeast</name>
    <name type="synonym">Kazachstania humilis</name>
    <dbReference type="NCBI Taxonomy" id="51915"/>
    <lineage>
        <taxon>Eukaryota</taxon>
        <taxon>Fungi</taxon>
        <taxon>Dikarya</taxon>
        <taxon>Ascomycota</taxon>
        <taxon>Saccharomycotina</taxon>
        <taxon>Saccharomycetes</taxon>
        <taxon>Saccharomycetales</taxon>
        <taxon>Saccharomycetaceae</taxon>
        <taxon>Maudiozyma</taxon>
    </lineage>
</organism>
<dbReference type="EMBL" id="BTGD01000001">
    <property type="protein sequence ID" value="GMM54145.1"/>
    <property type="molecule type" value="Genomic_DNA"/>
</dbReference>
<feature type="binding site" evidence="4">
    <location>
        <position position="205"/>
    </location>
    <ligand>
        <name>substrate</name>
        <note>ligand shared with subunit beta</note>
    </ligand>
</feature>
<keyword evidence="1 4" id="KW-0816">Tricarboxylic acid cycle</keyword>
<dbReference type="SUPFAM" id="SSF51735">
    <property type="entry name" value="NAD(P)-binding Rossmann-fold domains"/>
    <property type="match status" value="1"/>
</dbReference>
<evidence type="ECO:0000313" key="7">
    <source>
        <dbReference type="EMBL" id="GMM54145.1"/>
    </source>
</evidence>
<dbReference type="Gene3D" id="3.40.50.720">
    <property type="entry name" value="NAD(P)-binding Rossmann-like Domain"/>
    <property type="match status" value="1"/>
</dbReference>
<dbReference type="InterPro" id="IPR005811">
    <property type="entry name" value="SUCC_ACL_C"/>
</dbReference>
<dbReference type="PANTHER" id="PTHR11117:SF2">
    <property type="entry name" value="SUCCINATE--COA LIGASE [ADP_GDP-FORMING] SUBUNIT ALPHA, MITOCHONDRIAL"/>
    <property type="match status" value="1"/>
</dbReference>
<dbReference type="Proteomes" id="UP001377567">
    <property type="component" value="Unassembled WGS sequence"/>
</dbReference>
<evidence type="ECO:0000259" key="6">
    <source>
        <dbReference type="SMART" id="SM00881"/>
    </source>
</evidence>
<evidence type="ECO:0000256" key="4">
    <source>
        <dbReference type="HAMAP-Rule" id="MF_03222"/>
    </source>
</evidence>
<feature type="binding site" evidence="4">
    <location>
        <begin position="61"/>
        <end position="64"/>
    </location>
    <ligand>
        <name>CoA</name>
        <dbReference type="ChEBI" id="CHEBI:57287"/>
    </ligand>
</feature>
<dbReference type="SMART" id="SM00881">
    <property type="entry name" value="CoA_binding"/>
    <property type="match status" value="1"/>
</dbReference>
<dbReference type="InterPro" id="IPR036291">
    <property type="entry name" value="NAD(P)-bd_dom_sf"/>
</dbReference>
<sequence length="346" mass="36930">MLQQRSVSTTLRSLRSLHELRSLRSLRSLSTNARPSTSLYDTTIPNLLCPADTKVLFQGYTGKQATFHAQLSMDYGTTVVGGTNPRKAGQLHLGQPVFASVRECVQETGATASAIFVPPHIAAPAIREAIEAEVPLVVCITEGIPQHDMLYIAEMLRSQDKARLVGPNCPGIINPHTRVRIGIQPASIFSPGKIGIISRSGTLTYEAVQQTTIHGLGQSLVVGMGGDAFPGTDFIDALKLFLEHSPETEGIVMLGEIGGRAEIEAAQFLKEHNMTRDKPLPVSSFIAGAVAGQMKGVRMGHSGAIVEGSGTDAESKKRALREIGVDVVESPGFLGASLVKQFEALK</sequence>
<accession>A0AAV5RRJ4</accession>
<comment type="subcellular location">
    <subcellularLocation>
        <location evidence="4">Mitochondrion</location>
    </subcellularLocation>
</comment>
<reference evidence="7 8" key="1">
    <citation type="journal article" date="2023" name="Elife">
        <title>Identification of key yeast species and microbe-microbe interactions impacting larval growth of Drosophila in the wild.</title>
        <authorList>
            <person name="Mure A."/>
            <person name="Sugiura Y."/>
            <person name="Maeda R."/>
            <person name="Honda K."/>
            <person name="Sakurai N."/>
            <person name="Takahashi Y."/>
            <person name="Watada M."/>
            <person name="Katoh T."/>
            <person name="Gotoh A."/>
            <person name="Gotoh Y."/>
            <person name="Taniguchi I."/>
            <person name="Nakamura K."/>
            <person name="Hayashi T."/>
            <person name="Katayama T."/>
            <person name="Uemura T."/>
            <person name="Hattori Y."/>
        </authorList>
    </citation>
    <scope>NUCLEOTIDE SEQUENCE [LARGE SCALE GENOMIC DNA]</scope>
    <source>
        <strain evidence="7 8">KH-74</strain>
    </source>
</reference>
<dbReference type="FunFam" id="3.40.50.720:FF:000277">
    <property type="entry name" value="Succinate--CoA ligase [ADP-forming] subunit alpha"/>
    <property type="match status" value="1"/>
</dbReference>
<dbReference type="InterPro" id="IPR016102">
    <property type="entry name" value="Succinyl-CoA_synth-like"/>
</dbReference>
<dbReference type="Pfam" id="PF00549">
    <property type="entry name" value="Ligase_CoA"/>
    <property type="match status" value="1"/>
</dbReference>
<dbReference type="GO" id="GO:0000166">
    <property type="term" value="F:nucleotide binding"/>
    <property type="evidence" value="ECO:0007669"/>
    <property type="project" value="UniProtKB-KW"/>
</dbReference>
<dbReference type="HAMAP" id="MF_01988">
    <property type="entry name" value="Succ_CoA_alpha"/>
    <property type="match status" value="1"/>
</dbReference>
<dbReference type="GO" id="GO:0005739">
    <property type="term" value="C:mitochondrion"/>
    <property type="evidence" value="ECO:0007669"/>
    <property type="project" value="UniProtKB-SubCell"/>
</dbReference>
<dbReference type="GO" id="GO:0009361">
    <property type="term" value="C:succinate-CoA ligase complex (ADP-forming)"/>
    <property type="evidence" value="ECO:0007669"/>
    <property type="project" value="TreeGrafter"/>
</dbReference>
<feature type="domain" description="CoA-binding" evidence="6">
    <location>
        <begin position="48"/>
        <end position="144"/>
    </location>
</feature>
<comment type="function">
    <text evidence="4">Succinyl-CoA synthetase functions in the citric acid cycle (TCA), coupling the hydrolysis of succinyl-CoA to the synthesis of ATP and thus represents the only step of substrate-level phosphorylation in the TCA. The alpha subunit of the enzyme binds the substrates coenzyme A and phosphate, while succinate binding and nucleotide specificity is provided by the beta subunit.</text>
</comment>
<name>A0AAV5RRJ4_MAUHU</name>
<comment type="pathway">
    <text evidence="4">Carbohydrate metabolism; tricarboxylic acid cycle; succinate from succinyl-CoA (ligase route): step 1/1.</text>
</comment>
<evidence type="ECO:0000256" key="3">
    <source>
        <dbReference type="ARBA" id="ARBA00022741"/>
    </source>
</evidence>
<dbReference type="GO" id="GO:0006099">
    <property type="term" value="P:tricarboxylic acid cycle"/>
    <property type="evidence" value="ECO:0007669"/>
    <property type="project" value="UniProtKB-UniRule"/>
</dbReference>
<proteinExistence type="inferred from homology"/>
<feature type="active site" description="Tele-phosphohistidine intermediate" evidence="4 5">
    <location>
        <position position="301"/>
    </location>
</feature>
<dbReference type="InterPro" id="IPR033847">
    <property type="entry name" value="Citrt_syn/SCS-alpha_CS"/>
</dbReference>
<comment type="similarity">
    <text evidence="4">Belongs to the succinate/malate CoA ligase alpha subunit family.</text>
</comment>
<evidence type="ECO:0000313" key="8">
    <source>
        <dbReference type="Proteomes" id="UP001377567"/>
    </source>
</evidence>
<keyword evidence="4" id="KW-0496">Mitochondrion</keyword>
<dbReference type="PIRSF" id="PIRSF001553">
    <property type="entry name" value="SucCS_alpha"/>
    <property type="match status" value="1"/>
</dbReference>
<dbReference type="PROSITE" id="PS00399">
    <property type="entry name" value="SUCCINYL_COA_LIG_2"/>
    <property type="match status" value="1"/>
</dbReference>
<dbReference type="Pfam" id="PF02629">
    <property type="entry name" value="CoA_binding"/>
    <property type="match status" value="1"/>
</dbReference>
<dbReference type="SUPFAM" id="SSF52210">
    <property type="entry name" value="Succinyl-CoA synthetase domains"/>
    <property type="match status" value="1"/>
</dbReference>
<dbReference type="InterPro" id="IPR017440">
    <property type="entry name" value="Cit_synth/succinyl-CoA_lig_AS"/>
</dbReference>
<comment type="catalytic activity">
    <reaction evidence="4">
        <text>succinate + ATP + CoA = succinyl-CoA + ADP + phosphate</text>
        <dbReference type="Rhea" id="RHEA:17661"/>
        <dbReference type="ChEBI" id="CHEBI:30031"/>
        <dbReference type="ChEBI" id="CHEBI:30616"/>
        <dbReference type="ChEBI" id="CHEBI:43474"/>
        <dbReference type="ChEBI" id="CHEBI:57287"/>
        <dbReference type="ChEBI" id="CHEBI:57292"/>
        <dbReference type="ChEBI" id="CHEBI:456216"/>
        <dbReference type="EC" id="6.2.1.5"/>
    </reaction>
</comment>
<gene>
    <name evidence="7" type="ORF">DAKH74_007610</name>
</gene>
<dbReference type="GO" id="GO:0004776">
    <property type="term" value="F:succinate-CoA ligase (GDP-forming) activity"/>
    <property type="evidence" value="ECO:0007669"/>
    <property type="project" value="TreeGrafter"/>
</dbReference>